<dbReference type="PANTHER" id="PTHR13145:SF0">
    <property type="entry name" value="E3 UBIQUITIN-PROTEIN LIGASE MARCHF6"/>
    <property type="match status" value="1"/>
</dbReference>
<feature type="transmembrane region" description="Helical" evidence="11">
    <location>
        <begin position="17"/>
        <end position="35"/>
    </location>
</feature>
<comment type="subcellular location">
    <subcellularLocation>
        <location evidence="2">Membrane</location>
        <topology evidence="2">Multi-pass membrane protein</topology>
    </subcellularLocation>
</comment>
<feature type="compositionally biased region" description="Polar residues" evidence="10">
    <location>
        <begin position="170"/>
        <end position="179"/>
    </location>
</feature>
<proteinExistence type="predicted"/>
<comment type="caution">
    <text evidence="12">The sequence shown here is derived from an EMBL/GenBank/DDBJ whole genome shotgun (WGS) entry which is preliminary data.</text>
</comment>
<gene>
    <name evidence="12" type="ORF">FGIG_09059</name>
</gene>
<evidence type="ECO:0000256" key="9">
    <source>
        <dbReference type="ARBA" id="ARBA00023136"/>
    </source>
</evidence>
<keyword evidence="8 11" id="KW-1133">Transmembrane helix</keyword>
<dbReference type="EC" id="2.3.2.27" evidence="4"/>
<keyword evidence="5" id="KW-0808">Transferase</keyword>
<evidence type="ECO:0000256" key="5">
    <source>
        <dbReference type="ARBA" id="ARBA00022679"/>
    </source>
</evidence>
<dbReference type="STRING" id="46835.A0A504ZDA4"/>
<accession>A0A504ZDA4</accession>
<keyword evidence="9 11" id="KW-0472">Membrane</keyword>
<evidence type="ECO:0000256" key="8">
    <source>
        <dbReference type="ARBA" id="ARBA00022989"/>
    </source>
</evidence>
<protein>
    <recommendedName>
        <fullName evidence="4">RING-type E3 ubiquitin transferase</fullName>
        <ecNumber evidence="4">2.3.2.27</ecNumber>
    </recommendedName>
</protein>
<evidence type="ECO:0000256" key="6">
    <source>
        <dbReference type="ARBA" id="ARBA00022692"/>
    </source>
</evidence>
<keyword evidence="13" id="KW-1185">Reference proteome</keyword>
<dbReference type="GO" id="GO:0061630">
    <property type="term" value="F:ubiquitin protein ligase activity"/>
    <property type="evidence" value="ECO:0007669"/>
    <property type="project" value="UniProtKB-EC"/>
</dbReference>
<comment type="catalytic activity">
    <reaction evidence="1">
        <text>S-ubiquitinyl-[E2 ubiquitin-conjugating enzyme]-L-cysteine + [acceptor protein]-L-lysine = [E2 ubiquitin-conjugating enzyme]-L-cysteine + N(6)-ubiquitinyl-[acceptor protein]-L-lysine.</text>
        <dbReference type="EC" id="2.3.2.27"/>
    </reaction>
</comment>
<organism evidence="12 13">
    <name type="scientific">Fasciola gigantica</name>
    <name type="common">Giant liver fluke</name>
    <dbReference type="NCBI Taxonomy" id="46835"/>
    <lineage>
        <taxon>Eukaryota</taxon>
        <taxon>Metazoa</taxon>
        <taxon>Spiralia</taxon>
        <taxon>Lophotrochozoa</taxon>
        <taxon>Platyhelminthes</taxon>
        <taxon>Trematoda</taxon>
        <taxon>Digenea</taxon>
        <taxon>Plagiorchiida</taxon>
        <taxon>Echinostomata</taxon>
        <taxon>Echinostomatoidea</taxon>
        <taxon>Fasciolidae</taxon>
        <taxon>Fasciola</taxon>
    </lineage>
</organism>
<dbReference type="GO" id="GO:0036503">
    <property type="term" value="P:ERAD pathway"/>
    <property type="evidence" value="ECO:0007669"/>
    <property type="project" value="TreeGrafter"/>
</dbReference>
<evidence type="ECO:0000256" key="4">
    <source>
        <dbReference type="ARBA" id="ARBA00012483"/>
    </source>
</evidence>
<evidence type="ECO:0000313" key="13">
    <source>
        <dbReference type="Proteomes" id="UP000316759"/>
    </source>
</evidence>
<evidence type="ECO:0000256" key="10">
    <source>
        <dbReference type="SAM" id="MobiDB-lite"/>
    </source>
</evidence>
<evidence type="ECO:0000256" key="3">
    <source>
        <dbReference type="ARBA" id="ARBA00004906"/>
    </source>
</evidence>
<evidence type="ECO:0000256" key="11">
    <source>
        <dbReference type="SAM" id="Phobius"/>
    </source>
</evidence>
<evidence type="ECO:0000256" key="7">
    <source>
        <dbReference type="ARBA" id="ARBA00022786"/>
    </source>
</evidence>
<name>A0A504ZDA4_FASGI</name>
<feature type="region of interest" description="Disordered" evidence="10">
    <location>
        <begin position="170"/>
        <end position="224"/>
    </location>
</feature>
<dbReference type="EMBL" id="SUNJ01000131">
    <property type="protein sequence ID" value="TPP67868.1"/>
    <property type="molecule type" value="Genomic_DNA"/>
</dbReference>
<dbReference type="PANTHER" id="PTHR13145">
    <property type="entry name" value="SSM4 PROTEIN"/>
    <property type="match status" value="1"/>
</dbReference>
<dbReference type="AlphaFoldDB" id="A0A504ZDA4"/>
<keyword evidence="6 11" id="KW-0812">Transmembrane</keyword>
<evidence type="ECO:0000313" key="12">
    <source>
        <dbReference type="EMBL" id="TPP67868.1"/>
    </source>
</evidence>
<keyword evidence="7" id="KW-0833">Ubl conjugation pathway</keyword>
<dbReference type="Proteomes" id="UP000316759">
    <property type="component" value="Unassembled WGS sequence"/>
</dbReference>
<dbReference type="OrthoDB" id="6270514at2759"/>
<evidence type="ECO:0000256" key="1">
    <source>
        <dbReference type="ARBA" id="ARBA00000900"/>
    </source>
</evidence>
<reference evidence="12 13" key="1">
    <citation type="submission" date="2019-04" db="EMBL/GenBank/DDBJ databases">
        <title>Annotation for the trematode Fasciola gigantica.</title>
        <authorList>
            <person name="Choi Y.-J."/>
        </authorList>
    </citation>
    <scope>NUCLEOTIDE SEQUENCE [LARGE SCALE GENOMIC DNA]</scope>
    <source>
        <strain evidence="12">Uganda_cow_1</strain>
    </source>
</reference>
<comment type="pathway">
    <text evidence="3">Protein modification; protein ubiquitination.</text>
</comment>
<evidence type="ECO:0000256" key="2">
    <source>
        <dbReference type="ARBA" id="ARBA00004141"/>
    </source>
</evidence>
<dbReference type="GO" id="GO:0005789">
    <property type="term" value="C:endoplasmic reticulum membrane"/>
    <property type="evidence" value="ECO:0007669"/>
    <property type="project" value="TreeGrafter"/>
</dbReference>
<sequence length="274" mass="29024">MSPVYALQGASRIQVKQGFSIVILASAAFLGYISLREQLIQGGRPAWLEQDAAAGNIGLDSRSSPFCLRFGIFHQIVGSGDATFVSRKTITIEFCRLTKEPNPLQSSQAISRARDNILTRGVCGGQWNRSHVPDLFILFGAANGFADVGVAAGPGAPPAGVAEPALAPTSTVENRSENASFAEGLDQSNGWHRTNAEGDVDGAARESHGPFANEPDMDGAATDGDWPGVAEDAGEIGEAMNWDRLLGLDGSLAFLEHVLWLIALDTLFIVIFGK</sequence>
<feature type="transmembrane region" description="Helical" evidence="11">
    <location>
        <begin position="252"/>
        <end position="272"/>
    </location>
</feature>